<keyword evidence="1" id="KW-0472">Membrane</keyword>
<reference evidence="4" key="1">
    <citation type="submission" date="2022-11" db="UniProtKB">
        <authorList>
            <consortium name="WormBaseParasite"/>
        </authorList>
    </citation>
    <scope>IDENTIFICATION</scope>
</reference>
<evidence type="ECO:0000256" key="2">
    <source>
        <dbReference type="SAM" id="SignalP"/>
    </source>
</evidence>
<evidence type="ECO:0000313" key="4">
    <source>
        <dbReference type="WBParaSite" id="jg5475.1"/>
    </source>
</evidence>
<keyword evidence="1" id="KW-1133">Transmembrane helix</keyword>
<evidence type="ECO:0000313" key="3">
    <source>
        <dbReference type="Proteomes" id="UP000887574"/>
    </source>
</evidence>
<keyword evidence="1" id="KW-0812">Transmembrane</keyword>
<evidence type="ECO:0000256" key="1">
    <source>
        <dbReference type="SAM" id="Phobius"/>
    </source>
</evidence>
<keyword evidence="3" id="KW-1185">Reference proteome</keyword>
<protein>
    <submittedName>
        <fullName evidence="4">Uncharacterized protein</fullName>
    </submittedName>
</protein>
<dbReference type="WBParaSite" id="jg5475.1">
    <property type="protein sequence ID" value="jg5475.1"/>
    <property type="gene ID" value="jg5475"/>
</dbReference>
<accession>A0A915EDC7</accession>
<feature type="transmembrane region" description="Helical" evidence="1">
    <location>
        <begin position="438"/>
        <end position="460"/>
    </location>
</feature>
<keyword evidence="2" id="KW-0732">Signal</keyword>
<name>A0A915EDC7_9BILA</name>
<proteinExistence type="predicted"/>
<dbReference type="Gene3D" id="1.20.1070.10">
    <property type="entry name" value="Rhodopsin 7-helix transmembrane proteins"/>
    <property type="match status" value="1"/>
</dbReference>
<feature type="transmembrane region" description="Helical" evidence="1">
    <location>
        <begin position="269"/>
        <end position="285"/>
    </location>
</feature>
<feature type="transmembrane region" description="Helical" evidence="1">
    <location>
        <begin position="399"/>
        <end position="418"/>
    </location>
</feature>
<feature type="transmembrane region" description="Helical" evidence="1">
    <location>
        <begin position="344"/>
        <end position="365"/>
    </location>
</feature>
<sequence>MLFFLTLNLLLNIVHTYIRKLPDDSHIESKWANLVFPDNSIDKVKNLYEELSPSRWEYNVNCRLRFPSKPIVDNHYQKDRCLVDGVRKPAICFQEPIHYNYTWNPELATFPHQFAVIQRFPKCWSNLKNVFKHAGSKTKLIKAHDEGVTTDELWQVFPPDFCQNAAKDCSFLEDLKLWPSFLRCSDQVPVQLISTLPEGTQSADLKLFNPNCKVAYVQSPSEPEIYQCLWPLVYRRLDKAVSAQPKPLIDDCYMPCRSALLATRHTFDYFYFCAAVLCVVSFSIYGPSLFSIYFLLMFLPFLDFFFKTAICTSDGIRKEVGQAGFDFHGLQNFFDPCNLGGSQLLFSSICSSGWIFALLLNHLLFGSHQSVSDDKVRLYVTSTNVSSPTAISSRTLHSVLIYIMSAIYTLLVLLLSQVHMEPRLGICHYGTTNSHESLYLHLPTIVLLFVLFFVFVGLVVDKAKAPKTPEKAAMPEDMTLTNRL</sequence>
<dbReference type="AlphaFoldDB" id="A0A915EDC7"/>
<organism evidence="3 4">
    <name type="scientific">Ditylenchus dipsaci</name>
    <dbReference type="NCBI Taxonomy" id="166011"/>
    <lineage>
        <taxon>Eukaryota</taxon>
        <taxon>Metazoa</taxon>
        <taxon>Ecdysozoa</taxon>
        <taxon>Nematoda</taxon>
        <taxon>Chromadorea</taxon>
        <taxon>Rhabditida</taxon>
        <taxon>Tylenchina</taxon>
        <taxon>Tylenchomorpha</taxon>
        <taxon>Sphaerularioidea</taxon>
        <taxon>Anguinidae</taxon>
        <taxon>Anguininae</taxon>
        <taxon>Ditylenchus</taxon>
    </lineage>
</organism>
<feature type="chain" id="PRO_5037620520" evidence="2">
    <location>
        <begin position="17"/>
        <end position="484"/>
    </location>
</feature>
<feature type="signal peptide" evidence="2">
    <location>
        <begin position="1"/>
        <end position="16"/>
    </location>
</feature>
<dbReference type="Proteomes" id="UP000887574">
    <property type="component" value="Unplaced"/>
</dbReference>